<keyword evidence="1" id="KW-0143">Chaperone</keyword>
<dbReference type="PANTHER" id="PTHR12658">
    <property type="entry name" value="BETA-TUBULIN COFACTOR D"/>
    <property type="match status" value="1"/>
</dbReference>
<dbReference type="Gene3D" id="1.25.10.10">
    <property type="entry name" value="Leucine-rich Repeat Variant"/>
    <property type="match status" value="1"/>
</dbReference>
<dbReference type="Pfam" id="PF25767">
    <property type="entry name" value="ARM_TBCD_2nd"/>
    <property type="match status" value="1"/>
</dbReference>
<dbReference type="InterPro" id="IPR058033">
    <property type="entry name" value="ARM_TBCD_2nd"/>
</dbReference>
<dbReference type="GeneID" id="39605423"/>
<dbReference type="GO" id="GO:0007021">
    <property type="term" value="P:tubulin complex assembly"/>
    <property type="evidence" value="ECO:0007669"/>
    <property type="project" value="InterPro"/>
</dbReference>
<dbReference type="InterPro" id="IPR033162">
    <property type="entry name" value="TBCD"/>
</dbReference>
<dbReference type="GO" id="GO:0000226">
    <property type="term" value="P:microtubule cytoskeleton organization"/>
    <property type="evidence" value="ECO:0007669"/>
    <property type="project" value="TreeGrafter"/>
</dbReference>
<dbReference type="RefSeq" id="XP_028491648.1">
    <property type="nucleotide sequence ID" value="XM_028635955.1"/>
</dbReference>
<dbReference type="Proteomes" id="UP000267145">
    <property type="component" value="Unassembled WGS sequence"/>
</dbReference>
<dbReference type="STRING" id="1051616.A0A3M9Y2X5"/>
<feature type="region of interest" description="Disordered" evidence="3">
    <location>
        <begin position="309"/>
        <end position="329"/>
    </location>
</feature>
<reference evidence="6 7" key="1">
    <citation type="submission" date="2018-10" db="EMBL/GenBank/DDBJ databases">
        <title>Genome sequence of Verticillium nonalfalfae VnAa140.</title>
        <authorList>
            <person name="Stajich J.E."/>
            <person name="Kasson M.T."/>
        </authorList>
    </citation>
    <scope>NUCLEOTIDE SEQUENCE [LARGE SCALE GENOMIC DNA]</scope>
    <source>
        <strain evidence="6 7">VnAa140</strain>
    </source>
</reference>
<gene>
    <name evidence="6" type="ORF">D7B24_001734</name>
</gene>
<dbReference type="InterPro" id="IPR011989">
    <property type="entry name" value="ARM-like"/>
</dbReference>
<dbReference type="InterPro" id="IPR022577">
    <property type="entry name" value="TBCD_C"/>
</dbReference>
<name>A0A3M9Y2X5_9PEZI</name>
<evidence type="ECO:0000259" key="4">
    <source>
        <dbReference type="Pfam" id="PF12612"/>
    </source>
</evidence>
<dbReference type="GO" id="GO:0007023">
    <property type="term" value="P:post-chaperonin tubulin folding pathway"/>
    <property type="evidence" value="ECO:0007669"/>
    <property type="project" value="InterPro"/>
</dbReference>
<dbReference type="InterPro" id="IPR021133">
    <property type="entry name" value="HEAT_type_2"/>
</dbReference>
<feature type="domain" description="Tubulin-folding cofactor D ARM repeats" evidence="5">
    <location>
        <begin position="420"/>
        <end position="629"/>
    </location>
</feature>
<keyword evidence="7" id="KW-1185">Reference proteome</keyword>
<dbReference type="PANTHER" id="PTHR12658:SF0">
    <property type="entry name" value="TUBULIN-SPECIFIC CHAPERONE D"/>
    <property type="match status" value="1"/>
</dbReference>
<dbReference type="Pfam" id="PF23579">
    <property type="entry name" value="ARM_TBCD"/>
    <property type="match status" value="1"/>
</dbReference>
<dbReference type="SUPFAM" id="SSF48371">
    <property type="entry name" value="ARM repeat"/>
    <property type="match status" value="2"/>
</dbReference>
<dbReference type="InterPro" id="IPR016024">
    <property type="entry name" value="ARM-type_fold"/>
</dbReference>
<dbReference type="GO" id="GO:0048487">
    <property type="term" value="F:beta-tubulin binding"/>
    <property type="evidence" value="ECO:0007669"/>
    <property type="project" value="InterPro"/>
</dbReference>
<organism evidence="6 7">
    <name type="scientific">Verticillium nonalfalfae</name>
    <dbReference type="NCBI Taxonomy" id="1051616"/>
    <lineage>
        <taxon>Eukaryota</taxon>
        <taxon>Fungi</taxon>
        <taxon>Dikarya</taxon>
        <taxon>Ascomycota</taxon>
        <taxon>Pezizomycotina</taxon>
        <taxon>Sordariomycetes</taxon>
        <taxon>Hypocreomycetidae</taxon>
        <taxon>Glomerellales</taxon>
        <taxon>Plectosphaerellaceae</taxon>
        <taxon>Verticillium</taxon>
    </lineage>
</organism>
<comment type="caution">
    <text evidence="6">The sequence shown here is derived from an EMBL/GenBank/DDBJ whole genome shotgun (WGS) entry which is preliminary data.</text>
</comment>
<proteinExistence type="predicted"/>
<evidence type="ECO:0000256" key="1">
    <source>
        <dbReference type="ARBA" id="ARBA00023186"/>
    </source>
</evidence>
<accession>A0A3M9Y2X5</accession>
<dbReference type="GO" id="GO:0005096">
    <property type="term" value="F:GTPase activator activity"/>
    <property type="evidence" value="ECO:0007669"/>
    <property type="project" value="InterPro"/>
</dbReference>
<feature type="domain" description="Tubulin-folding cofactor D C-terminal" evidence="4">
    <location>
        <begin position="1046"/>
        <end position="1222"/>
    </location>
</feature>
<evidence type="ECO:0000313" key="6">
    <source>
        <dbReference type="EMBL" id="RNJ53490.1"/>
    </source>
</evidence>
<feature type="compositionally biased region" description="Acidic residues" evidence="3">
    <location>
        <begin position="315"/>
        <end position="324"/>
    </location>
</feature>
<feature type="repeat" description="HEAT" evidence="2">
    <location>
        <begin position="427"/>
        <end position="464"/>
    </location>
</feature>
<dbReference type="EMBL" id="RBVV01000138">
    <property type="protein sequence ID" value="RNJ53490.1"/>
    <property type="molecule type" value="Genomic_DNA"/>
</dbReference>
<evidence type="ECO:0000313" key="7">
    <source>
        <dbReference type="Proteomes" id="UP000267145"/>
    </source>
</evidence>
<evidence type="ECO:0000256" key="2">
    <source>
        <dbReference type="PROSITE-ProRule" id="PRU00103"/>
    </source>
</evidence>
<protein>
    <recommendedName>
        <fullName evidence="8">Tubulin-specific chaperone D C-terminal domain-containing protein</fullName>
    </recommendedName>
</protein>
<evidence type="ECO:0000256" key="3">
    <source>
        <dbReference type="SAM" id="MobiDB-lite"/>
    </source>
</evidence>
<feature type="compositionally biased region" description="Basic and acidic residues" evidence="3">
    <location>
        <begin position="1"/>
        <end position="15"/>
    </location>
</feature>
<evidence type="ECO:0008006" key="8">
    <source>
        <dbReference type="Google" id="ProtNLM"/>
    </source>
</evidence>
<sequence>MSVHNQNRDQDRDPTMEDAPEDDRDVKLQKASSDLIADFDRSLTPFLRKPNGELRTRVRISETARLTSTLLDPFQELPQLLDPHLPKWLPLLAASYLENLYTQAGRLTRPSSAAPSARAQLLEPLPAAIARLVYTLTKIRGAAVILRFLPVEARHLEPLLAALESAERRAARPSLLALTDSVRAHAAAAEPSQRDWIWEERYLVLLWLAQLLLAPFDLSTISSADPADDPAAAALVPLPGFAWPPGLPAITTRVLPLAVKYLASPGKERDGARHLLVRLSMRRDMQSLGVLDALVSWALASLRPRDVAATKTAGDDDDDDDDDDGSPHAPEHQPYFYIGVLSFLAGVLRASVNTSDMDASLSAIFAVVHAVSEADSPIAASIRAYAVARKMVIKVIRSIAVLLLGGGGRHQCRDREPHPAIDLVELAIGYLLERLADNDTPVRLAASKALSVITLKLNPDMADEVVDAVLDALNRNVLWAVSAIGTAEPVRDLSAVDPLEWHGLTLTLSHLLYRRSPPARQLPAIIAALLLALAFEKRSTSGSSVGANVRDAACFGIWALARRYTTAELLAVPAGETTSSSSPPSILQRLATELTVTASLDPAGNIRRGASAALQELIGRHPDTVDKGIWLVQTVDYHAVALRARALHEGALKAAKLSPVYGRALLRGLLDWRGVGDPDAGARRVAGASFGTLTRELSSGQEKERTQFQVSAKMVLERLSGLQNRQVEERHGLLLCLASVLDKFPSLVGAPEDGLSADDMSVAQRVVREVTDILQAVNQATYRRPELVAEAANRLIIASLPVLQAACLGAAANTTPTGLQLLRPGFEIVSPDSTQDLLQIVAAVDALPEIPSQVKALVRHFEATISAGLSRPEKSAIAAAAEAALVLLAFSEPAERNRIVTQWAATTRQKPTSRTTSDHGYFAALTMAHPLTTTATRVCTSDTADTPESDMTTDAILSRWASDKDIDTRVAILQSLTESVVLQDGAPAFLDLLAQGLNDYTTTARGDVGSHVRLGALRATRCIWRSLQSGGSTRQQECLRAAVSKLYLNVLRLAAEKLDRVRTEAQAVLSLTLTPSYAVWFTKLTFSSRPYLLALLTLYAQDEYIHPLIMELARADPGAWMAELLAGYVTSADTGNEDLVIAARAALTEYCSIAPANRDDVCMALVRNLSSRQGQDRVLVPTLEIVAFLYRAGLFAGCRGVDPKRLCLLVQKAGYKTGSIRKLEACIHVYGCVAMFEDHAEAAAREARKRLGALMFHPWPRVRSLVVDELWQLFCNDEAGSRLKSVDWGRADKGAIRSVVSVLGLA</sequence>
<dbReference type="PROSITE" id="PS50077">
    <property type="entry name" value="HEAT_REPEAT"/>
    <property type="match status" value="1"/>
</dbReference>
<dbReference type="Pfam" id="PF12612">
    <property type="entry name" value="TFCD_C"/>
    <property type="match status" value="1"/>
</dbReference>
<feature type="region of interest" description="Disordered" evidence="3">
    <location>
        <begin position="1"/>
        <end position="27"/>
    </location>
</feature>
<evidence type="ECO:0000259" key="5">
    <source>
        <dbReference type="Pfam" id="PF25767"/>
    </source>
</evidence>